<organism evidence="1 2">
    <name type="scientific">Thermoleophilum album</name>
    <dbReference type="NCBI Taxonomy" id="29539"/>
    <lineage>
        <taxon>Bacteria</taxon>
        <taxon>Bacillati</taxon>
        <taxon>Actinomycetota</taxon>
        <taxon>Thermoleophilia</taxon>
        <taxon>Thermoleophilales</taxon>
        <taxon>Thermoleophilaceae</taxon>
        <taxon>Thermoleophilum</taxon>
    </lineage>
</organism>
<evidence type="ECO:0000313" key="2">
    <source>
        <dbReference type="Proteomes" id="UP000222056"/>
    </source>
</evidence>
<dbReference type="Gene3D" id="3.40.50.150">
    <property type="entry name" value="Vaccinia Virus protein VP39"/>
    <property type="match status" value="1"/>
</dbReference>
<dbReference type="InterPro" id="IPR029063">
    <property type="entry name" value="SAM-dependent_MTases_sf"/>
</dbReference>
<accession>A0A1H6FKZ2</accession>
<proteinExistence type="predicted"/>
<dbReference type="STRING" id="29539.SAMN02745716_0372"/>
<dbReference type="CDD" id="cd02440">
    <property type="entry name" value="AdoMet_MTases"/>
    <property type="match status" value="1"/>
</dbReference>
<dbReference type="SUPFAM" id="SSF53335">
    <property type="entry name" value="S-adenosyl-L-methionine-dependent methyltransferases"/>
    <property type="match status" value="1"/>
</dbReference>
<name>A0A1H6FKZ2_THEAL</name>
<dbReference type="GO" id="GO:0008168">
    <property type="term" value="F:methyltransferase activity"/>
    <property type="evidence" value="ECO:0007669"/>
    <property type="project" value="UniProtKB-KW"/>
</dbReference>
<sequence>MRLERVARDFSTDHGFNARLVDFRFEVIAPWVRGAERCLELGCADGRMTERLRRVVKRLTAVDGSLEQVRRTRRRCPDVEVVHALFEQYQADATYDVVVLAHVLEHVADPVALLARAAACARPGGRLVVTVPNADSLHRQAGVELGLIEDVTALDEQDLRIGHRRVYTRTTLLRDLQTAGLVVDHLDGVFLKPLPNDQIERQWGEALIRAYFELGRRYPQIAAEIVAIAQVPASGVQSPLGGS</sequence>
<dbReference type="PANTHER" id="PTHR43861">
    <property type="entry name" value="TRANS-ACONITATE 2-METHYLTRANSFERASE-RELATED"/>
    <property type="match status" value="1"/>
</dbReference>
<keyword evidence="1" id="KW-0489">Methyltransferase</keyword>
<dbReference type="GO" id="GO:0032259">
    <property type="term" value="P:methylation"/>
    <property type="evidence" value="ECO:0007669"/>
    <property type="project" value="UniProtKB-KW"/>
</dbReference>
<dbReference type="Pfam" id="PF13489">
    <property type="entry name" value="Methyltransf_23"/>
    <property type="match status" value="1"/>
</dbReference>
<evidence type="ECO:0000313" key="1">
    <source>
        <dbReference type="EMBL" id="SEH10513.1"/>
    </source>
</evidence>
<keyword evidence="1" id="KW-0808">Transferase</keyword>
<dbReference type="EMBL" id="FNWJ01000001">
    <property type="protein sequence ID" value="SEH10513.1"/>
    <property type="molecule type" value="Genomic_DNA"/>
</dbReference>
<dbReference type="AlphaFoldDB" id="A0A1H6FKZ2"/>
<protein>
    <submittedName>
        <fullName evidence="1">Methyltransferase domain-containing protein</fullName>
    </submittedName>
</protein>
<reference evidence="2" key="1">
    <citation type="submission" date="2016-10" db="EMBL/GenBank/DDBJ databases">
        <authorList>
            <person name="Varghese N."/>
            <person name="Submissions S."/>
        </authorList>
    </citation>
    <scope>NUCLEOTIDE SEQUENCE [LARGE SCALE GENOMIC DNA]</scope>
    <source>
        <strain evidence="2">ATCC 35263</strain>
    </source>
</reference>
<gene>
    <name evidence="1" type="ORF">SAMN02745716_0372</name>
</gene>
<dbReference type="Proteomes" id="UP000222056">
    <property type="component" value="Unassembled WGS sequence"/>
</dbReference>
<keyword evidence="2" id="KW-1185">Reference proteome</keyword>